<organism evidence="2 3">
    <name type="scientific">Mongoliitalea lutea</name>
    <dbReference type="NCBI Taxonomy" id="849756"/>
    <lineage>
        <taxon>Bacteria</taxon>
        <taxon>Pseudomonadati</taxon>
        <taxon>Bacteroidota</taxon>
        <taxon>Cytophagia</taxon>
        <taxon>Cytophagales</taxon>
        <taxon>Cyclobacteriaceae</taxon>
        <taxon>Mongoliitalea</taxon>
    </lineage>
</organism>
<evidence type="ECO:0000313" key="3">
    <source>
        <dbReference type="Proteomes" id="UP000642809"/>
    </source>
</evidence>
<dbReference type="Proteomes" id="UP000642809">
    <property type="component" value="Unassembled WGS sequence"/>
</dbReference>
<dbReference type="EMBL" id="BMYF01000018">
    <property type="protein sequence ID" value="GHB45063.1"/>
    <property type="molecule type" value="Genomic_DNA"/>
</dbReference>
<dbReference type="AlphaFoldDB" id="A0A8J3CYJ5"/>
<accession>A0A8J3CYJ5</accession>
<feature type="signal peptide" evidence="1">
    <location>
        <begin position="1"/>
        <end position="18"/>
    </location>
</feature>
<name>A0A8J3CYJ5_9BACT</name>
<evidence type="ECO:0000256" key="1">
    <source>
        <dbReference type="SAM" id="SignalP"/>
    </source>
</evidence>
<keyword evidence="3" id="KW-1185">Reference proteome</keyword>
<comment type="caution">
    <text evidence="2">The sequence shown here is derived from an EMBL/GenBank/DDBJ whole genome shotgun (WGS) entry which is preliminary data.</text>
</comment>
<keyword evidence="1" id="KW-0732">Signal</keyword>
<gene>
    <name evidence="2" type="ORF">GCM10008106_27510</name>
</gene>
<sequence length="86" mass="9589">MRHSFVVILFLMHSYAFAQLKFESAYDNDRNVTIYAINPDVIPFTVVIDFTTLNNLTSTGGKTVIALSNPGRNVVAKLKRTNPDQG</sequence>
<reference evidence="2" key="1">
    <citation type="journal article" date="2014" name="Int. J. Syst. Evol. Microbiol.">
        <title>Complete genome sequence of Corynebacterium casei LMG S-19264T (=DSM 44701T), isolated from a smear-ripened cheese.</title>
        <authorList>
            <consortium name="US DOE Joint Genome Institute (JGI-PGF)"/>
            <person name="Walter F."/>
            <person name="Albersmeier A."/>
            <person name="Kalinowski J."/>
            <person name="Ruckert C."/>
        </authorList>
    </citation>
    <scope>NUCLEOTIDE SEQUENCE</scope>
    <source>
        <strain evidence="2">KCTC 23224</strain>
    </source>
</reference>
<protein>
    <submittedName>
        <fullName evidence="2">Uncharacterized protein</fullName>
    </submittedName>
</protein>
<reference evidence="2" key="2">
    <citation type="submission" date="2020-09" db="EMBL/GenBank/DDBJ databases">
        <authorList>
            <person name="Sun Q."/>
            <person name="Kim S."/>
        </authorList>
    </citation>
    <scope>NUCLEOTIDE SEQUENCE</scope>
    <source>
        <strain evidence="2">KCTC 23224</strain>
    </source>
</reference>
<proteinExistence type="predicted"/>
<feature type="chain" id="PRO_5035224652" evidence="1">
    <location>
        <begin position="19"/>
        <end position="86"/>
    </location>
</feature>
<evidence type="ECO:0000313" key="2">
    <source>
        <dbReference type="EMBL" id="GHB45063.1"/>
    </source>
</evidence>